<comment type="caution">
    <text evidence="2">The sequence shown here is derived from an EMBL/GenBank/DDBJ whole genome shotgun (WGS) entry which is preliminary data.</text>
</comment>
<keyword evidence="2" id="KW-0378">Hydrolase</keyword>
<dbReference type="RefSeq" id="WP_259660142.1">
    <property type="nucleotide sequence ID" value="NZ_JAHXRI010000006.1"/>
</dbReference>
<dbReference type="AlphaFoldDB" id="A0A953N7S6"/>
<proteinExistence type="predicted"/>
<dbReference type="Gene3D" id="3.40.50.1820">
    <property type="entry name" value="alpha/beta hydrolase"/>
    <property type="match status" value="1"/>
</dbReference>
<dbReference type="Pfam" id="PF01738">
    <property type="entry name" value="DLH"/>
    <property type="match status" value="1"/>
</dbReference>
<dbReference type="EMBL" id="JAHXRI010000006">
    <property type="protein sequence ID" value="MBZ1349719.1"/>
    <property type="molecule type" value="Genomic_DNA"/>
</dbReference>
<protein>
    <submittedName>
        <fullName evidence="2">Dienelactone hydrolase family protein</fullName>
    </submittedName>
</protein>
<reference evidence="2" key="1">
    <citation type="submission" date="2021-07" db="EMBL/GenBank/DDBJ databases">
        <title>New genus and species of the family Alcaligenaceae.</title>
        <authorList>
            <person name="Hahn M.W."/>
        </authorList>
    </citation>
    <scope>NUCLEOTIDE SEQUENCE</scope>
    <source>
        <strain evidence="2">LF4-65</strain>
    </source>
</reference>
<dbReference type="GO" id="GO:0016787">
    <property type="term" value="F:hydrolase activity"/>
    <property type="evidence" value="ECO:0007669"/>
    <property type="project" value="UniProtKB-KW"/>
</dbReference>
<keyword evidence="3" id="KW-1185">Reference proteome</keyword>
<dbReference type="Proteomes" id="UP000739565">
    <property type="component" value="Unassembled WGS sequence"/>
</dbReference>
<dbReference type="SUPFAM" id="SSF53474">
    <property type="entry name" value="alpha/beta-Hydrolases"/>
    <property type="match status" value="1"/>
</dbReference>
<sequence>MGKFVQLKASDGHQFDAYVAEPSGKPRGLVVIAPEIFGVNSHIQSVTDGYAQDGYMAIAPAFFDRGQRKYDAGYTQPDIAAGVEIMKKISFDDAMLDVAAALEYGKAAGKAGIVGYCWGGVLAWLAAGRVAGLSCSAPYYGGAIPNFLKETPKCPVMFHFGETDHSITLEQAKVVAAAYPKEQSFFYPAGHGFNCDQRGSYDAASAKLARERTIELLRKHVG</sequence>
<evidence type="ECO:0000313" key="3">
    <source>
        <dbReference type="Proteomes" id="UP000739565"/>
    </source>
</evidence>
<name>A0A953N7S6_9BURK</name>
<evidence type="ECO:0000313" key="2">
    <source>
        <dbReference type="EMBL" id="MBZ1349719.1"/>
    </source>
</evidence>
<dbReference type="InterPro" id="IPR029058">
    <property type="entry name" value="AB_hydrolase_fold"/>
</dbReference>
<accession>A0A953N7S6</accession>
<dbReference type="PANTHER" id="PTHR46623:SF6">
    <property type="entry name" value="ALPHA_BETA-HYDROLASES SUPERFAMILY PROTEIN"/>
    <property type="match status" value="1"/>
</dbReference>
<organism evidence="2 3">
    <name type="scientific">Zwartia hollandica</name>
    <dbReference type="NCBI Taxonomy" id="324606"/>
    <lineage>
        <taxon>Bacteria</taxon>
        <taxon>Pseudomonadati</taxon>
        <taxon>Pseudomonadota</taxon>
        <taxon>Betaproteobacteria</taxon>
        <taxon>Burkholderiales</taxon>
        <taxon>Alcaligenaceae</taxon>
        <taxon>Zwartia</taxon>
    </lineage>
</organism>
<dbReference type="InterPro" id="IPR051049">
    <property type="entry name" value="Dienelactone_hydrolase-like"/>
</dbReference>
<dbReference type="InterPro" id="IPR002925">
    <property type="entry name" value="Dienelactn_hydro"/>
</dbReference>
<evidence type="ECO:0000259" key="1">
    <source>
        <dbReference type="Pfam" id="PF01738"/>
    </source>
</evidence>
<gene>
    <name evidence="2" type="ORF">KZZ10_03595</name>
</gene>
<feature type="domain" description="Dienelactone hydrolase" evidence="1">
    <location>
        <begin position="15"/>
        <end position="220"/>
    </location>
</feature>
<dbReference type="PANTHER" id="PTHR46623">
    <property type="entry name" value="CARBOXYMETHYLENEBUTENOLIDASE-RELATED"/>
    <property type="match status" value="1"/>
</dbReference>